<dbReference type="AlphaFoldDB" id="A0A4Y2HJ28"/>
<keyword evidence="4" id="KW-1185">Reference proteome</keyword>
<proteinExistence type="inferred from homology"/>
<dbReference type="InterPro" id="IPR029063">
    <property type="entry name" value="SAM-dependent_MTases_sf"/>
</dbReference>
<dbReference type="SUPFAM" id="SSF47616">
    <property type="entry name" value="GST C-terminal domain-like"/>
    <property type="match status" value="1"/>
</dbReference>
<dbReference type="Pfam" id="PF13679">
    <property type="entry name" value="Methyltransf_32"/>
    <property type="match status" value="1"/>
</dbReference>
<sequence>MISDSKLFLSARINKDLKCIECTIESCICLFVYAYCDFELKVYFIDDADYKCSVPLEILENIDYESFIIDQIQYKELSLVLPAIETDNKKTYIAGICAVLRWAIKSHIDTFPDNFSQSLLGFRGGCLVACTESSVWTKFCELQLPNSVAEMKSLKKNGEESVTIPESLVLLEAHLKRPVRTHNILKRKLDIAKKIKQNKSDAEAIDSIKVPTESIDFTIYDKNLDPVNSDDISKTLENLVITEKSQDFNLHHNYLEGIDLTLADMIAFPCVHYLLTNLPSKCMDYLVNVGQWYERMISHAFVRKATEKCGFSLTAIKPMDTCDIIVPVVDKDSLYKRDPSHTKLKIKHKNPCEIWTLLQNASIHPQYSTNFCSSLEWEKLPSALHPATGDLPQKRIDRKCQQIESMVTAVLKVAEDGQTIVEFCAGGGHVGLLLAYFLPKCKIVLIENKESSIFRARKRAESLNLKNVFFYQCNLDYFKGTFDLGVSLHACGVATDLVIQQCIKQQASFVCCPCCYGGVQNTHLLSYPLSKKFLSTSLSYEKYLLLAHCADRTEINTPTAEQGELCMGLIDTDRAFYAEEYGYDVKLTTLEPKSCSPKHNLVIGKSPKLKSVDA</sequence>
<protein>
    <submittedName>
        <fullName evidence="3">Glutathione S-transferase C-terminal domain-containing protein</fullName>
    </submittedName>
</protein>
<accession>A0A4Y2HJ28</accession>
<evidence type="ECO:0000313" key="3">
    <source>
        <dbReference type="EMBL" id="GBM65238.1"/>
    </source>
</evidence>
<dbReference type="Gene3D" id="3.40.50.150">
    <property type="entry name" value="Vaccinia Virus protein VP39"/>
    <property type="match status" value="1"/>
</dbReference>
<dbReference type="FunFam" id="3.40.50.150:FF:000725">
    <property type="entry name" value="Glutathione S-transferase, C-terminal domain-containing"/>
    <property type="match status" value="1"/>
</dbReference>
<dbReference type="OrthoDB" id="206598at2759"/>
<evidence type="ECO:0000259" key="2">
    <source>
        <dbReference type="PROSITE" id="PS50405"/>
    </source>
</evidence>
<evidence type="ECO:0000313" key="4">
    <source>
        <dbReference type="Proteomes" id="UP000499080"/>
    </source>
</evidence>
<dbReference type="PANTHER" id="PTHR13369">
    <property type="match status" value="1"/>
</dbReference>
<dbReference type="PROSITE" id="PS50405">
    <property type="entry name" value="GST_CTER"/>
    <property type="match status" value="1"/>
</dbReference>
<organism evidence="3 4">
    <name type="scientific">Araneus ventricosus</name>
    <name type="common">Orbweaver spider</name>
    <name type="synonym">Epeira ventricosa</name>
    <dbReference type="NCBI Taxonomy" id="182803"/>
    <lineage>
        <taxon>Eukaryota</taxon>
        <taxon>Metazoa</taxon>
        <taxon>Ecdysozoa</taxon>
        <taxon>Arthropoda</taxon>
        <taxon>Chelicerata</taxon>
        <taxon>Arachnida</taxon>
        <taxon>Araneae</taxon>
        <taxon>Araneomorphae</taxon>
        <taxon>Entelegynae</taxon>
        <taxon>Araneoidea</taxon>
        <taxon>Araneidae</taxon>
        <taxon>Araneus</taxon>
    </lineage>
</organism>
<evidence type="ECO:0000256" key="1">
    <source>
        <dbReference type="ARBA" id="ARBA00008797"/>
    </source>
</evidence>
<dbReference type="InterPro" id="IPR025714">
    <property type="entry name" value="Methyltranfer_dom"/>
</dbReference>
<gene>
    <name evidence="3" type="primary">GSTCD</name>
    <name evidence="3" type="ORF">AVEN_239177_1</name>
</gene>
<dbReference type="Proteomes" id="UP000499080">
    <property type="component" value="Unassembled WGS sequence"/>
</dbReference>
<dbReference type="PANTHER" id="PTHR13369:SF0">
    <property type="entry name" value="GLUTATHIONE S-TRANSFERASE C-TERMINAL DOMAIN-CONTAINING PROTEIN"/>
    <property type="match status" value="1"/>
</dbReference>
<dbReference type="InterPro" id="IPR010987">
    <property type="entry name" value="Glutathione-S-Trfase_C-like"/>
</dbReference>
<dbReference type="InterPro" id="IPR036282">
    <property type="entry name" value="Glutathione-S-Trfase_C_sf"/>
</dbReference>
<comment type="caution">
    <text evidence="3">The sequence shown here is derived from an EMBL/GenBank/DDBJ whole genome shotgun (WGS) entry which is preliminary data.</text>
</comment>
<dbReference type="SUPFAM" id="SSF53335">
    <property type="entry name" value="S-adenosyl-L-methionine-dependent methyltransferases"/>
    <property type="match status" value="1"/>
</dbReference>
<reference evidence="3 4" key="1">
    <citation type="journal article" date="2019" name="Sci. Rep.">
        <title>Orb-weaving spider Araneus ventricosus genome elucidates the spidroin gene catalogue.</title>
        <authorList>
            <person name="Kono N."/>
            <person name="Nakamura H."/>
            <person name="Ohtoshi R."/>
            <person name="Moran D.A.P."/>
            <person name="Shinohara A."/>
            <person name="Yoshida Y."/>
            <person name="Fujiwara M."/>
            <person name="Mori M."/>
            <person name="Tomita M."/>
            <person name="Arakawa K."/>
        </authorList>
    </citation>
    <scope>NUCLEOTIDE SEQUENCE [LARGE SCALE GENOMIC DNA]</scope>
</reference>
<comment type="similarity">
    <text evidence="1">Belongs to the GSTCD family.</text>
</comment>
<name>A0A4Y2HJ28_ARAVE</name>
<keyword evidence="3" id="KW-0808">Transferase</keyword>
<dbReference type="Gene3D" id="1.20.1050.10">
    <property type="match status" value="1"/>
</dbReference>
<feature type="domain" description="GST C-terminal" evidence="2">
    <location>
        <begin position="191"/>
        <end position="316"/>
    </location>
</feature>
<dbReference type="GO" id="GO:0016740">
    <property type="term" value="F:transferase activity"/>
    <property type="evidence" value="ECO:0007669"/>
    <property type="project" value="UniProtKB-KW"/>
</dbReference>
<dbReference type="GO" id="GO:0005737">
    <property type="term" value="C:cytoplasm"/>
    <property type="evidence" value="ECO:0007669"/>
    <property type="project" value="TreeGrafter"/>
</dbReference>
<dbReference type="EMBL" id="BGPR01001967">
    <property type="protein sequence ID" value="GBM65238.1"/>
    <property type="molecule type" value="Genomic_DNA"/>
</dbReference>